<proteinExistence type="predicted"/>
<dbReference type="InterPro" id="IPR010838">
    <property type="entry name" value="DUF1444"/>
</dbReference>
<dbReference type="Proteomes" id="UP000318138">
    <property type="component" value="Chromosome"/>
</dbReference>
<name>A0A859FHG5_9BACI</name>
<sequence length="269" mass="30615">MKSIEIKRELEKHFTEEHLVTSYDRDADTFRIVDTRVDKGITVSLSNLSDRFKADKDAALEDTVRQLKEGIRLLTAVIDLTGQEEHIFPILRTPGFDKETKDGKKLLYTDHTAETTIFYAVDHGQSYSMIDEEMLERSSKSKEEIIEAATFNVRALSTEMKQDEVAGNIFYFLHNGDGYDASRILNDRLVKEMADKVEGELAVAVPHHDVLIFADIRNEVGFDVLGQMTFQFFSEGRVPLTALPLMYKDGEFEPVFILAQKKPSSKPID</sequence>
<dbReference type="EMBL" id="CP041372">
    <property type="protein sequence ID" value="QKS72092.1"/>
    <property type="molecule type" value="Genomic_DNA"/>
</dbReference>
<dbReference type="RefSeq" id="WP_176010076.1">
    <property type="nucleotide sequence ID" value="NZ_CP041372.2"/>
</dbReference>
<evidence type="ECO:0000313" key="2">
    <source>
        <dbReference type="Proteomes" id="UP000318138"/>
    </source>
</evidence>
<dbReference type="KEGG" id="psua:FLK61_36130"/>
<organism evidence="1 2">
    <name type="scientific">Paenalkalicoccus suaedae</name>
    <dbReference type="NCBI Taxonomy" id="2592382"/>
    <lineage>
        <taxon>Bacteria</taxon>
        <taxon>Bacillati</taxon>
        <taxon>Bacillota</taxon>
        <taxon>Bacilli</taxon>
        <taxon>Bacillales</taxon>
        <taxon>Bacillaceae</taxon>
        <taxon>Paenalkalicoccus</taxon>
    </lineage>
</organism>
<keyword evidence="2" id="KW-1185">Reference proteome</keyword>
<dbReference type="Pfam" id="PF07285">
    <property type="entry name" value="DUF1444"/>
    <property type="match status" value="1"/>
</dbReference>
<gene>
    <name evidence="1" type="ORF">FLK61_36130</name>
</gene>
<accession>A0A859FHG5</accession>
<reference evidence="2" key="1">
    <citation type="submission" date="2019-07" db="EMBL/GenBank/DDBJ databases">
        <title>Bacillus alkalisoli sp. nov. isolated from saline soil.</title>
        <authorList>
            <person name="Sun J.-Q."/>
            <person name="Xu L."/>
        </authorList>
    </citation>
    <scope>NUCLEOTIDE SEQUENCE [LARGE SCALE GENOMIC DNA]</scope>
    <source>
        <strain evidence="2">M4U3P1</strain>
    </source>
</reference>
<dbReference type="AlphaFoldDB" id="A0A859FHG5"/>
<evidence type="ECO:0000313" key="1">
    <source>
        <dbReference type="EMBL" id="QKS72092.1"/>
    </source>
</evidence>
<dbReference type="NCBIfam" id="NF010189">
    <property type="entry name" value="PRK13668.1"/>
    <property type="match status" value="1"/>
</dbReference>
<protein>
    <submittedName>
        <fullName evidence="1">DUF1444 family protein</fullName>
    </submittedName>
</protein>